<dbReference type="AlphaFoldDB" id="A0A366M7W0"/>
<evidence type="ECO:0000313" key="2">
    <source>
        <dbReference type="EMBL" id="RBQ22286.1"/>
    </source>
</evidence>
<name>A0A366M7W0_9EURY</name>
<proteinExistence type="predicted"/>
<dbReference type="Proteomes" id="UP000253099">
    <property type="component" value="Unassembled WGS sequence"/>
</dbReference>
<keyword evidence="1" id="KW-0812">Transmembrane</keyword>
<keyword evidence="1" id="KW-1133">Transmembrane helix</keyword>
<protein>
    <submittedName>
        <fullName evidence="2">Uncharacterized protein</fullName>
    </submittedName>
</protein>
<feature type="transmembrane region" description="Helical" evidence="1">
    <location>
        <begin position="7"/>
        <end position="25"/>
    </location>
</feature>
<evidence type="ECO:0000313" key="3">
    <source>
        <dbReference type="Proteomes" id="UP000253099"/>
    </source>
</evidence>
<dbReference type="EMBL" id="NIZT01000070">
    <property type="protein sequence ID" value="RBQ22286.1"/>
    <property type="molecule type" value="Genomic_DNA"/>
</dbReference>
<keyword evidence="3" id="KW-1185">Reference proteome</keyword>
<keyword evidence="1" id="KW-0472">Membrane</keyword>
<accession>A0A366M7W0</accession>
<organism evidence="2 3">
    <name type="scientific">Candidatus Methanobinarius endosymbioticus</name>
    <dbReference type="NCBI Taxonomy" id="2006182"/>
    <lineage>
        <taxon>Archaea</taxon>
        <taxon>Methanobacteriati</taxon>
        <taxon>Methanobacteriota</taxon>
        <taxon>Methanomada group</taxon>
        <taxon>Methanobacteria</taxon>
        <taxon>Methanobacteriales</taxon>
        <taxon>Methanobacteriaceae</taxon>
        <taxon>Candidatus Methanobinarius</taxon>
    </lineage>
</organism>
<gene>
    <name evidence="2" type="ORF">ALNOE001_20160</name>
</gene>
<comment type="caution">
    <text evidence="2">The sequence shown here is derived from an EMBL/GenBank/DDBJ whole genome shotgun (WGS) entry which is preliminary data.</text>
</comment>
<evidence type="ECO:0000256" key="1">
    <source>
        <dbReference type="SAM" id="Phobius"/>
    </source>
</evidence>
<reference evidence="2 3" key="1">
    <citation type="submission" date="2018-06" db="EMBL/GenBank/DDBJ databases">
        <title>Genomic insight into two independent archaeal endosymbiosis events.</title>
        <authorList>
            <person name="Lind A.E."/>
            <person name="Lewis W.H."/>
            <person name="Spang A."/>
            <person name="Guy L."/>
            <person name="Embley M.T."/>
            <person name="Ettema T.J.G."/>
        </authorList>
    </citation>
    <scope>NUCLEOTIDE SEQUENCE [LARGE SCALE GENOMIC DNA]</scope>
    <source>
        <strain evidence="2">NOE</strain>
    </source>
</reference>
<sequence length="89" mass="10088">MEKMKKYILIAVVGIILLFPGIYIFNQVTNVGVNPFGLGKNTIQVESDVSQGIEITIYKYSNVKQNDNGTYNASQFFDLYRNKETSNDN</sequence>